<proteinExistence type="predicted"/>
<accession>A0A507AU13</accession>
<organism evidence="3 4">
    <name type="scientific">Thyridium curvatum</name>
    <dbReference type="NCBI Taxonomy" id="1093900"/>
    <lineage>
        <taxon>Eukaryota</taxon>
        <taxon>Fungi</taxon>
        <taxon>Dikarya</taxon>
        <taxon>Ascomycota</taxon>
        <taxon>Pezizomycotina</taxon>
        <taxon>Sordariomycetes</taxon>
        <taxon>Sordariomycetidae</taxon>
        <taxon>Thyridiales</taxon>
        <taxon>Thyridiaceae</taxon>
        <taxon>Thyridium</taxon>
    </lineage>
</organism>
<evidence type="ECO:0000256" key="2">
    <source>
        <dbReference type="SAM" id="SignalP"/>
    </source>
</evidence>
<dbReference type="OrthoDB" id="5409186at2759"/>
<evidence type="ECO:0000313" key="3">
    <source>
        <dbReference type="EMBL" id="TPX11233.1"/>
    </source>
</evidence>
<dbReference type="EMBL" id="SKBQ01000004">
    <property type="protein sequence ID" value="TPX11233.1"/>
    <property type="molecule type" value="Genomic_DNA"/>
</dbReference>
<gene>
    <name evidence="3" type="ORF">E0L32_001051</name>
</gene>
<dbReference type="InParanoid" id="A0A507AU13"/>
<dbReference type="RefSeq" id="XP_030992944.1">
    <property type="nucleotide sequence ID" value="XM_031133184.1"/>
</dbReference>
<evidence type="ECO:0000313" key="4">
    <source>
        <dbReference type="Proteomes" id="UP000319257"/>
    </source>
</evidence>
<protein>
    <submittedName>
        <fullName evidence="3">Uncharacterized protein</fullName>
    </submittedName>
</protein>
<feature type="chain" id="PRO_5021197986" evidence="2">
    <location>
        <begin position="18"/>
        <end position="280"/>
    </location>
</feature>
<dbReference type="GeneID" id="41968498"/>
<keyword evidence="2" id="KW-0732">Signal</keyword>
<reference evidence="3 4" key="1">
    <citation type="submission" date="2019-06" db="EMBL/GenBank/DDBJ databases">
        <title>Draft genome sequence of the filamentous fungus Phialemoniopsis curvata isolated from diesel fuel.</title>
        <authorList>
            <person name="Varaljay V.A."/>
            <person name="Lyon W.J."/>
            <person name="Crouch A.L."/>
            <person name="Drake C.E."/>
            <person name="Hollomon J.M."/>
            <person name="Nadeau L.J."/>
            <person name="Nunn H.S."/>
            <person name="Stevenson B.S."/>
            <person name="Bojanowski C.L."/>
            <person name="Crookes-Goodson W.J."/>
        </authorList>
    </citation>
    <scope>NUCLEOTIDE SEQUENCE [LARGE SCALE GENOMIC DNA]</scope>
    <source>
        <strain evidence="3 4">D216</strain>
    </source>
</reference>
<feature type="region of interest" description="Disordered" evidence="1">
    <location>
        <begin position="66"/>
        <end position="144"/>
    </location>
</feature>
<comment type="caution">
    <text evidence="3">The sequence shown here is derived from an EMBL/GenBank/DDBJ whole genome shotgun (WGS) entry which is preliminary data.</text>
</comment>
<keyword evidence="4" id="KW-1185">Reference proteome</keyword>
<evidence type="ECO:0000256" key="1">
    <source>
        <dbReference type="SAM" id="MobiDB-lite"/>
    </source>
</evidence>
<sequence>MHISIAALLTGAMLAAAAEHAHYAPIFLSPKRQLLTCAQTYGNGSVQCGSENSTMCYTPSKGDVGSFTSNPPDTPPAGLSGLSPHPRQRVIVLYPETKIRKKEADKENPPARRYRHAAPTTATAKQASTAPPSPDTAASRKKKKQGQSLSACAAQAGFALPASLLASAAAAVTNINGNGTSRSTPTVTATATVNATAAVFAVGDGPSADDEITLLTLAPSATTGSPALPTNGYFNGSTNTSVLAAPTYVQVARAGRREQRPGAAWVATAAALAAVLVSAL</sequence>
<dbReference type="AlphaFoldDB" id="A0A507AU13"/>
<name>A0A507AU13_9PEZI</name>
<dbReference type="Proteomes" id="UP000319257">
    <property type="component" value="Unassembled WGS sequence"/>
</dbReference>
<feature type="signal peptide" evidence="2">
    <location>
        <begin position="1"/>
        <end position="17"/>
    </location>
</feature>